<keyword evidence="1" id="KW-0348">Hemagglutinin</keyword>
<dbReference type="InterPro" id="IPR043159">
    <property type="entry name" value="Lectin_gal-bd_sf"/>
</dbReference>
<keyword evidence="9" id="KW-1185">Reference proteome</keyword>
<accession>A0AAD7SFT8</accession>
<keyword evidence="5" id="KW-0812">Transmembrane</keyword>
<keyword evidence="6" id="KW-0732">Signal</keyword>
<feature type="transmembrane region" description="Helical" evidence="5">
    <location>
        <begin position="273"/>
        <end position="294"/>
    </location>
</feature>
<feature type="domain" description="SUEL-type lectin" evidence="7">
    <location>
        <begin position="48"/>
        <end position="143"/>
    </location>
</feature>
<dbReference type="AlphaFoldDB" id="A0AAD7SFT8"/>
<dbReference type="Proteomes" id="UP001221898">
    <property type="component" value="Unassembled WGS sequence"/>
</dbReference>
<evidence type="ECO:0000256" key="3">
    <source>
        <dbReference type="ARBA" id="ARBA00022737"/>
    </source>
</evidence>
<comment type="caution">
    <text evidence="8">The sequence shown here is derived from an EMBL/GenBank/DDBJ whole genome shotgun (WGS) entry which is preliminary data.</text>
</comment>
<feature type="chain" id="PRO_5041957500" description="SUEL-type lectin domain-containing protein" evidence="6">
    <location>
        <begin position="30"/>
        <end position="387"/>
    </location>
</feature>
<dbReference type="CDD" id="cd22829">
    <property type="entry name" value="Gal_Rha_Lectin_EVA1_EVA1C_rpt2"/>
    <property type="match status" value="1"/>
</dbReference>
<evidence type="ECO:0000259" key="7">
    <source>
        <dbReference type="PROSITE" id="PS50228"/>
    </source>
</evidence>
<keyword evidence="3" id="KW-0677">Repeat</keyword>
<evidence type="ECO:0000256" key="6">
    <source>
        <dbReference type="SAM" id="SignalP"/>
    </source>
</evidence>
<reference evidence="8" key="1">
    <citation type="journal article" date="2023" name="Science">
        <title>Genome structures resolve the early diversification of teleost fishes.</title>
        <authorList>
            <person name="Parey E."/>
            <person name="Louis A."/>
            <person name="Montfort J."/>
            <person name="Bouchez O."/>
            <person name="Roques C."/>
            <person name="Iampietro C."/>
            <person name="Lluch J."/>
            <person name="Castinel A."/>
            <person name="Donnadieu C."/>
            <person name="Desvignes T."/>
            <person name="Floi Bucao C."/>
            <person name="Jouanno E."/>
            <person name="Wen M."/>
            <person name="Mejri S."/>
            <person name="Dirks R."/>
            <person name="Jansen H."/>
            <person name="Henkel C."/>
            <person name="Chen W.J."/>
            <person name="Zahm M."/>
            <person name="Cabau C."/>
            <person name="Klopp C."/>
            <person name="Thompson A.W."/>
            <person name="Robinson-Rechavi M."/>
            <person name="Braasch I."/>
            <person name="Lecointre G."/>
            <person name="Bobe J."/>
            <person name="Postlethwait J.H."/>
            <person name="Berthelot C."/>
            <person name="Roest Crollius H."/>
            <person name="Guiguen Y."/>
        </authorList>
    </citation>
    <scope>NUCLEOTIDE SEQUENCE</scope>
    <source>
        <strain evidence="8">NC1722</strain>
    </source>
</reference>
<dbReference type="Gene3D" id="2.60.120.740">
    <property type="match status" value="2"/>
</dbReference>
<sequence>MLAVLNWRRPSTFLFLCFCLALSTNLLQAAPDFTAYLHKILRNHTAQACDGETLTVTCPSKTVVTILSAFYGRRALSDNLCPATDRNKTAENMECASYGAVQQKVTYKCQDRRACKIPVNSSVFGPEPCPGVSKYLIVSYKCRPEHHRSKLVCENEKLRLACKNGMVLAIYSATFGHLLHGSRDCPQENTTTPDMECLSPSALRRVSRRCHGKMNCSVMADTHNFGDPCFTGVRKHLRVSYTCVPRQLLEDLEHGSPDPFLITDYPYEFPEAVAVYFVSGICAGLVFLLCLFGLRSTLVRDVKDLFSELKEEMTGAWGPCPELAGDLEDDTSSDSSSHRLTRSYRAAGMSSPERTVEKEERKRSIPKGLHGTLALAPSTRSRPLHRG</sequence>
<dbReference type="CDD" id="cd22828">
    <property type="entry name" value="Gal_Rha_Lectin_EVA1_EVA1C_rpt1"/>
    <property type="match status" value="1"/>
</dbReference>
<evidence type="ECO:0000313" key="9">
    <source>
        <dbReference type="Proteomes" id="UP001221898"/>
    </source>
</evidence>
<feature type="compositionally biased region" description="Basic and acidic residues" evidence="4">
    <location>
        <begin position="354"/>
        <end position="363"/>
    </location>
</feature>
<evidence type="ECO:0000256" key="2">
    <source>
        <dbReference type="ARBA" id="ARBA00022734"/>
    </source>
</evidence>
<organism evidence="8 9">
    <name type="scientific">Aldrovandia affinis</name>
    <dbReference type="NCBI Taxonomy" id="143900"/>
    <lineage>
        <taxon>Eukaryota</taxon>
        <taxon>Metazoa</taxon>
        <taxon>Chordata</taxon>
        <taxon>Craniata</taxon>
        <taxon>Vertebrata</taxon>
        <taxon>Euteleostomi</taxon>
        <taxon>Actinopterygii</taxon>
        <taxon>Neopterygii</taxon>
        <taxon>Teleostei</taxon>
        <taxon>Notacanthiformes</taxon>
        <taxon>Halosauridae</taxon>
        <taxon>Aldrovandia</taxon>
    </lineage>
</organism>
<evidence type="ECO:0000313" key="8">
    <source>
        <dbReference type="EMBL" id="KAJ8401769.1"/>
    </source>
</evidence>
<name>A0AAD7SFT8_9TELE</name>
<gene>
    <name evidence="8" type="ORF">AAFF_G00377400</name>
</gene>
<feature type="domain" description="SUEL-type lectin" evidence="7">
    <location>
        <begin position="152"/>
        <end position="244"/>
    </location>
</feature>
<keyword evidence="5" id="KW-0472">Membrane</keyword>
<keyword evidence="5" id="KW-1133">Transmembrane helix</keyword>
<keyword evidence="2" id="KW-0430">Lectin</keyword>
<proteinExistence type="predicted"/>
<evidence type="ECO:0000256" key="4">
    <source>
        <dbReference type="SAM" id="MobiDB-lite"/>
    </source>
</evidence>
<feature type="signal peptide" evidence="6">
    <location>
        <begin position="1"/>
        <end position="29"/>
    </location>
</feature>
<dbReference type="EMBL" id="JAINUG010000068">
    <property type="protein sequence ID" value="KAJ8401769.1"/>
    <property type="molecule type" value="Genomic_DNA"/>
</dbReference>
<dbReference type="PANTHER" id="PTHR46780">
    <property type="entry name" value="PROTEIN EVA-1"/>
    <property type="match status" value="1"/>
</dbReference>
<protein>
    <recommendedName>
        <fullName evidence="7">SUEL-type lectin domain-containing protein</fullName>
    </recommendedName>
</protein>
<feature type="region of interest" description="Disordered" evidence="4">
    <location>
        <begin position="320"/>
        <end position="387"/>
    </location>
</feature>
<evidence type="ECO:0000256" key="1">
    <source>
        <dbReference type="ARBA" id="ARBA00022546"/>
    </source>
</evidence>
<dbReference type="Pfam" id="PF02140">
    <property type="entry name" value="SUEL_Lectin"/>
    <property type="match status" value="2"/>
</dbReference>
<dbReference type="PROSITE" id="PS50228">
    <property type="entry name" value="SUEL_LECTIN"/>
    <property type="match status" value="2"/>
</dbReference>
<dbReference type="FunFam" id="2.60.120.740:FF:000003">
    <property type="entry name" value="Protein eva-1 homolog C"/>
    <property type="match status" value="1"/>
</dbReference>
<evidence type="ECO:0000256" key="5">
    <source>
        <dbReference type="SAM" id="Phobius"/>
    </source>
</evidence>
<dbReference type="InterPro" id="IPR000922">
    <property type="entry name" value="Lectin_gal-bd_dom"/>
</dbReference>
<dbReference type="GO" id="GO:0030246">
    <property type="term" value="F:carbohydrate binding"/>
    <property type="evidence" value="ECO:0007669"/>
    <property type="project" value="UniProtKB-KW"/>
</dbReference>